<evidence type="ECO:0000313" key="4">
    <source>
        <dbReference type="EMBL" id="EFN61253.1"/>
    </source>
</evidence>
<dbReference type="Pfam" id="PF14214">
    <property type="entry name" value="Helitron_like_N"/>
    <property type="match status" value="1"/>
</dbReference>
<gene>
    <name evidence="4" type="ORF">EAG_04030</name>
</gene>
<dbReference type="GO" id="GO:0016887">
    <property type="term" value="F:ATP hydrolysis activity"/>
    <property type="evidence" value="ECO:0007669"/>
    <property type="project" value="RHEA"/>
</dbReference>
<name>E2AZ86_CAMFO</name>
<feature type="domain" description="Helitron helicase-like" evidence="3">
    <location>
        <begin position="227"/>
        <end position="406"/>
    </location>
</feature>
<dbReference type="Gene3D" id="3.40.50.300">
    <property type="entry name" value="P-loop containing nucleotide triphosphate hydrolases"/>
    <property type="match status" value="1"/>
</dbReference>
<evidence type="ECO:0000259" key="2">
    <source>
        <dbReference type="Pfam" id="PF05970"/>
    </source>
</evidence>
<dbReference type="PANTHER" id="PTHR10492">
    <property type="match status" value="1"/>
</dbReference>
<dbReference type="AlphaFoldDB" id="E2AZ86"/>
<comment type="cofactor">
    <cofactor evidence="1">
        <name>Mg(2+)</name>
        <dbReference type="ChEBI" id="CHEBI:18420"/>
    </cofactor>
</comment>
<sequence length="1079" mass="123419">PEPLNSLLSGQEPLSKHFLQNIQNYNCVFQMTSFGANIIEERGFNPTFKIQGQIHHRAGALLPSVDGEYKFLQIYFLGNSEAEINQRCAINHAARREIIVQLQQLLHAHNQLVQLFKTALEMMPSDDHKIVIRADKKPTGEHERRFNAPMLNEAIVVVGENMESRDIVIQRRNGSKLQRISETHRSYDALQYPLIFCRGEDGYHFQNKMINPATGQETNKKVSSMNFYAYRLMIRLSEDNHILRCRRLFHQFAVDMYVKIETERLTYIRLHQKELRSEQYIHLRDAMNADKNGNNVGQLIILPATYMGSPRHMHEYAQDAMTYVRQYGRPDLFITFTCNPKWIEITNLLPGQSSSDRHDITARVFKQKLKALMDFIVKYHIFGDVRCWMYSVEWQKRGLPHAHILLWMVEKIRPDEIDSIICAEIPDPEVDPELYEVVKKNMIHGPCGEHNRESPCMIDNKCSKRYPRALLADTITGNDGYPLYRRRSIEDNGRTITLQVKNKDVVVNNCWIVPYSPLLSKTFKAHCNVEYCNSVKSIKYVCKYVTKGNDMAVFGIAGPNNNDEISTYQMGRYVSSNEAVWRIFSFPIHERHPTVVHLAVHLENGQRVYFTAENAAQRAERPPATTLTSFFETCASDPFARTLLYSEMPKYFTWNASSKKFQRRKQGQPVPGYVNIYSTDALGRIYTVHPRNDECFYLRLLLVNVRGPNSFQFLRTVDGELCATYREACQRLHLLEDDVHWDHTLADAVISSTSQQIRSLFAIIISTCFPSSPYNLWNKYKDNMAEDILHRVRSITANPELEICSEIYNEVLICLEDLCVMMSGKMLNELGMPAPNRPMHDAFNREFERERQYDTNALSQSVQNKVPLLNQQQKTAYDTIIKAINDGNGGIFFIDAPGGTGKTFLISLILDTIRAQGQIALAVASSGIAATLLEGGRTAHSALKLPLNLQTIEEPTCNITKTSAMAKVLQNCKIIIWDECTMAHKRALEALDRTLRDLRSNQILFGGAMILLAGDFRQTLPVIPRSTAADEINACLKASILWRYVKNLKLTTNMRVALQNDISAEVFSKGLLDIGNGRM</sequence>
<keyword evidence="1" id="KW-0234">DNA repair</keyword>
<dbReference type="GO" id="GO:0006310">
    <property type="term" value="P:DNA recombination"/>
    <property type="evidence" value="ECO:0007669"/>
    <property type="project" value="UniProtKB-KW"/>
</dbReference>
<dbReference type="InterPro" id="IPR010285">
    <property type="entry name" value="DNA_helicase_pif1-like_DEAD"/>
</dbReference>
<dbReference type="InterPro" id="IPR027417">
    <property type="entry name" value="P-loop_NTPase"/>
</dbReference>
<dbReference type="SUPFAM" id="SSF52540">
    <property type="entry name" value="P-loop containing nucleoside triphosphate hydrolases"/>
    <property type="match status" value="1"/>
</dbReference>
<dbReference type="GO" id="GO:0043139">
    <property type="term" value="F:5'-3' DNA helicase activity"/>
    <property type="evidence" value="ECO:0007669"/>
    <property type="project" value="UniProtKB-EC"/>
</dbReference>
<dbReference type="OrthoDB" id="7541108at2759"/>
<feature type="domain" description="DNA helicase Pif1-like DEAD-box helicase" evidence="2">
    <location>
        <begin position="869"/>
        <end position="1078"/>
    </location>
</feature>
<dbReference type="OMA" id="PKWIEIT"/>
<dbReference type="PANTHER" id="PTHR10492:SF57">
    <property type="entry name" value="ATP-DEPENDENT DNA HELICASE"/>
    <property type="match status" value="1"/>
</dbReference>
<dbReference type="STRING" id="104421.E2AZ86"/>
<evidence type="ECO:0000256" key="1">
    <source>
        <dbReference type="RuleBase" id="RU363044"/>
    </source>
</evidence>
<keyword evidence="1 4" id="KW-0347">Helicase</keyword>
<keyword evidence="1" id="KW-0227">DNA damage</keyword>
<dbReference type="InParanoid" id="E2AZ86"/>
<feature type="non-terminal residue" evidence="4">
    <location>
        <position position="1"/>
    </location>
</feature>
<dbReference type="GO" id="GO:0006281">
    <property type="term" value="P:DNA repair"/>
    <property type="evidence" value="ECO:0007669"/>
    <property type="project" value="UniProtKB-KW"/>
</dbReference>
<reference evidence="4 5" key="1">
    <citation type="journal article" date="2010" name="Science">
        <title>Genomic comparison of the ants Camponotus floridanus and Harpegnathos saltator.</title>
        <authorList>
            <person name="Bonasio R."/>
            <person name="Zhang G."/>
            <person name="Ye C."/>
            <person name="Mutti N.S."/>
            <person name="Fang X."/>
            <person name="Qin N."/>
            <person name="Donahue G."/>
            <person name="Yang P."/>
            <person name="Li Q."/>
            <person name="Li C."/>
            <person name="Zhang P."/>
            <person name="Huang Z."/>
            <person name="Berger S.L."/>
            <person name="Reinberg D."/>
            <person name="Wang J."/>
            <person name="Liebig J."/>
        </authorList>
    </citation>
    <scope>NUCLEOTIDE SEQUENCE [LARGE SCALE GENOMIC DNA]</scope>
    <source>
        <strain evidence="5">C129</strain>
    </source>
</reference>
<protein>
    <recommendedName>
        <fullName evidence="1">ATP-dependent DNA helicase</fullName>
        <ecNumber evidence="1">5.6.2.3</ecNumber>
    </recommendedName>
</protein>
<accession>E2AZ86</accession>
<dbReference type="Pfam" id="PF05970">
    <property type="entry name" value="PIF1"/>
    <property type="match status" value="1"/>
</dbReference>
<keyword evidence="5" id="KW-1185">Reference proteome</keyword>
<organism evidence="5">
    <name type="scientific">Camponotus floridanus</name>
    <name type="common">Florida carpenter ant</name>
    <dbReference type="NCBI Taxonomy" id="104421"/>
    <lineage>
        <taxon>Eukaryota</taxon>
        <taxon>Metazoa</taxon>
        <taxon>Ecdysozoa</taxon>
        <taxon>Arthropoda</taxon>
        <taxon>Hexapoda</taxon>
        <taxon>Insecta</taxon>
        <taxon>Pterygota</taxon>
        <taxon>Neoptera</taxon>
        <taxon>Endopterygota</taxon>
        <taxon>Hymenoptera</taxon>
        <taxon>Apocrita</taxon>
        <taxon>Aculeata</taxon>
        <taxon>Formicoidea</taxon>
        <taxon>Formicidae</taxon>
        <taxon>Formicinae</taxon>
        <taxon>Camponotus</taxon>
    </lineage>
</organism>
<dbReference type="EMBL" id="GL444143">
    <property type="protein sequence ID" value="EFN61253.1"/>
    <property type="molecule type" value="Genomic_DNA"/>
</dbReference>
<comment type="similarity">
    <text evidence="1">Belongs to the helicase family.</text>
</comment>
<dbReference type="InterPro" id="IPR025476">
    <property type="entry name" value="Helitron_helicase-like"/>
</dbReference>
<keyword evidence="1" id="KW-0233">DNA recombination</keyword>
<keyword evidence="1" id="KW-0067">ATP-binding</keyword>
<evidence type="ECO:0000259" key="3">
    <source>
        <dbReference type="Pfam" id="PF14214"/>
    </source>
</evidence>
<dbReference type="EC" id="5.6.2.3" evidence="1"/>
<dbReference type="Proteomes" id="UP000000311">
    <property type="component" value="Unassembled WGS sequence"/>
</dbReference>
<dbReference type="GO" id="GO:0000723">
    <property type="term" value="P:telomere maintenance"/>
    <property type="evidence" value="ECO:0007669"/>
    <property type="project" value="InterPro"/>
</dbReference>
<keyword evidence="1" id="KW-0547">Nucleotide-binding</keyword>
<proteinExistence type="inferred from homology"/>
<dbReference type="GO" id="GO:0005524">
    <property type="term" value="F:ATP binding"/>
    <property type="evidence" value="ECO:0007669"/>
    <property type="project" value="UniProtKB-KW"/>
</dbReference>
<feature type="non-terminal residue" evidence="4">
    <location>
        <position position="1079"/>
    </location>
</feature>
<evidence type="ECO:0000313" key="5">
    <source>
        <dbReference type="Proteomes" id="UP000000311"/>
    </source>
</evidence>
<comment type="catalytic activity">
    <reaction evidence="1">
        <text>ATP + H2O = ADP + phosphate + H(+)</text>
        <dbReference type="Rhea" id="RHEA:13065"/>
        <dbReference type="ChEBI" id="CHEBI:15377"/>
        <dbReference type="ChEBI" id="CHEBI:15378"/>
        <dbReference type="ChEBI" id="CHEBI:30616"/>
        <dbReference type="ChEBI" id="CHEBI:43474"/>
        <dbReference type="ChEBI" id="CHEBI:456216"/>
        <dbReference type="EC" id="5.6.2.3"/>
    </reaction>
</comment>
<keyword evidence="1" id="KW-0378">Hydrolase</keyword>